<evidence type="ECO:0000256" key="5">
    <source>
        <dbReference type="ARBA" id="ARBA00038121"/>
    </source>
</evidence>
<keyword evidence="1" id="KW-0808">Transferase</keyword>
<feature type="domain" description="GHMP kinase N-terminal" evidence="6">
    <location>
        <begin position="3"/>
        <end position="73"/>
    </location>
</feature>
<dbReference type="GO" id="GO:0005524">
    <property type="term" value="F:ATP binding"/>
    <property type="evidence" value="ECO:0007669"/>
    <property type="project" value="UniProtKB-KW"/>
</dbReference>
<dbReference type="InterPro" id="IPR020568">
    <property type="entry name" value="Ribosomal_Su5_D2-typ_SF"/>
</dbReference>
<dbReference type="InterPro" id="IPR001174">
    <property type="entry name" value="HddA/FKP"/>
</dbReference>
<feature type="domain" description="GHMP kinase C-terminal" evidence="7">
    <location>
        <begin position="145"/>
        <end position="225"/>
    </location>
</feature>
<keyword evidence="9" id="KW-1185">Reference proteome</keyword>
<reference evidence="8 9" key="2">
    <citation type="journal article" date="2016" name="Environ. Microbiol. Rep.">
        <title>Metagenomic evidence for the presence of phototrophic Gemmatimonadetes bacteria in diverse environments.</title>
        <authorList>
            <person name="Zeng Y."/>
            <person name="Baumbach J."/>
            <person name="Barbosa E.G."/>
            <person name="Azevedo V."/>
            <person name="Zhang C."/>
            <person name="Koblizek M."/>
        </authorList>
    </citation>
    <scope>NUCLEOTIDE SEQUENCE [LARGE SCALE GENOMIC DNA]</scope>
    <source>
        <strain evidence="8 9">AP64</strain>
    </source>
</reference>
<accession>A0A143BGD3</accession>
<proteinExistence type="inferred from homology"/>
<dbReference type="PANTHER" id="PTHR32463:SF0">
    <property type="entry name" value="L-FUCOSE KINASE"/>
    <property type="match status" value="1"/>
</dbReference>
<dbReference type="GO" id="GO:0042352">
    <property type="term" value="P:GDP-L-fucose salvage"/>
    <property type="evidence" value="ECO:0007669"/>
    <property type="project" value="TreeGrafter"/>
</dbReference>
<evidence type="ECO:0000256" key="4">
    <source>
        <dbReference type="ARBA" id="ARBA00022840"/>
    </source>
</evidence>
<evidence type="ECO:0000313" key="9">
    <source>
        <dbReference type="Proteomes" id="UP000076404"/>
    </source>
</evidence>
<reference evidence="8 9" key="1">
    <citation type="journal article" date="2014" name="Proc. Natl. Acad. Sci. U.S.A.">
        <title>Functional type 2 photosynthetic reaction centers found in the rare bacterial phylum Gemmatimonadetes.</title>
        <authorList>
            <person name="Zeng Y."/>
            <person name="Feng F."/>
            <person name="Medova H."/>
            <person name="Dean J."/>
            <person name="Koblizek M."/>
        </authorList>
    </citation>
    <scope>NUCLEOTIDE SEQUENCE [LARGE SCALE GENOMIC DNA]</scope>
    <source>
        <strain evidence="8 9">AP64</strain>
    </source>
</reference>
<dbReference type="SUPFAM" id="SSF54211">
    <property type="entry name" value="Ribosomal protein S5 domain 2-like"/>
    <property type="match status" value="1"/>
</dbReference>
<dbReference type="KEGG" id="gph:GEMMAAP_03085"/>
<dbReference type="eggNOG" id="COG2605">
    <property type="taxonomic scope" value="Bacteria"/>
</dbReference>
<gene>
    <name evidence="8" type="ORF">GEMMAAP_03085</name>
</gene>
<keyword evidence="2" id="KW-0547">Nucleotide-binding</keyword>
<dbReference type="Pfam" id="PF08544">
    <property type="entry name" value="GHMP_kinases_C"/>
    <property type="match status" value="1"/>
</dbReference>
<dbReference type="EMBL" id="CP011454">
    <property type="protein sequence ID" value="AMW04097.1"/>
    <property type="molecule type" value="Genomic_DNA"/>
</dbReference>
<evidence type="ECO:0000256" key="2">
    <source>
        <dbReference type="ARBA" id="ARBA00022741"/>
    </source>
</evidence>
<evidence type="ECO:0000256" key="3">
    <source>
        <dbReference type="ARBA" id="ARBA00022777"/>
    </source>
</evidence>
<organism evidence="8 9">
    <name type="scientific">Gemmatimonas phototrophica</name>
    <dbReference type="NCBI Taxonomy" id="1379270"/>
    <lineage>
        <taxon>Bacteria</taxon>
        <taxon>Pseudomonadati</taxon>
        <taxon>Gemmatimonadota</taxon>
        <taxon>Gemmatimonadia</taxon>
        <taxon>Gemmatimonadales</taxon>
        <taxon>Gemmatimonadaceae</taxon>
        <taxon>Gemmatimonas</taxon>
    </lineage>
</organism>
<dbReference type="SUPFAM" id="SSF55060">
    <property type="entry name" value="GHMP Kinase, C-terminal domain"/>
    <property type="match status" value="1"/>
</dbReference>
<evidence type="ECO:0008006" key="10">
    <source>
        <dbReference type="Google" id="ProtNLM"/>
    </source>
</evidence>
<dbReference type="InterPro" id="IPR052203">
    <property type="entry name" value="GHMP_Kinase-Related"/>
</dbReference>
<dbReference type="InterPro" id="IPR006204">
    <property type="entry name" value="GHMP_kinase_N_dom"/>
</dbReference>
<protein>
    <recommendedName>
        <fullName evidence="10">GHMP kinase C-terminal domain-containing protein</fullName>
    </recommendedName>
</protein>
<keyword evidence="4" id="KW-0067">ATP-binding</keyword>
<dbReference type="PRINTS" id="PR00960">
    <property type="entry name" value="LMBPPROTEIN"/>
</dbReference>
<comment type="similarity">
    <text evidence="5">Belongs to the GHMP kinase family.</text>
</comment>
<evidence type="ECO:0000313" key="8">
    <source>
        <dbReference type="EMBL" id="AMW04097.1"/>
    </source>
</evidence>
<keyword evidence="3" id="KW-0418">Kinase</keyword>
<dbReference type="STRING" id="1379270.GEMMAAP_03085"/>
<dbReference type="Pfam" id="PF00288">
    <property type="entry name" value="GHMP_kinases_N"/>
    <property type="match status" value="1"/>
</dbReference>
<sequence length="248" mass="24995">MTNVRVAIASDFPVGAGLGGSSAAGVALQAAIAAAQHQAPTAHALAEASRATEVDELGVAGGFQDHFAAAYGGALALTLGRTRVATPIPLSQVAIAALEARLTVIYTGESRISAQTITAVLEAYRDRVPRVVQALDRMAQLAREMAEALHVGSVSDLAALVDEHWTHQRSLHPAITTARIDAIEHAVRAAGATGFKALGASGGGCVVALSPVGVAAGVRAAVAELGEVLPWRVARAGVRVEAGGAVAG</sequence>
<dbReference type="Gene3D" id="3.30.230.120">
    <property type="match status" value="1"/>
</dbReference>
<evidence type="ECO:0000259" key="6">
    <source>
        <dbReference type="Pfam" id="PF00288"/>
    </source>
</evidence>
<evidence type="ECO:0000256" key="1">
    <source>
        <dbReference type="ARBA" id="ARBA00022679"/>
    </source>
</evidence>
<dbReference type="AlphaFoldDB" id="A0A143BGD3"/>
<dbReference type="InterPro" id="IPR013750">
    <property type="entry name" value="GHMP_kinase_C_dom"/>
</dbReference>
<dbReference type="InterPro" id="IPR036554">
    <property type="entry name" value="GHMP_kinase_C_sf"/>
</dbReference>
<dbReference type="GO" id="GO:0050201">
    <property type="term" value="F:fucokinase activity"/>
    <property type="evidence" value="ECO:0007669"/>
    <property type="project" value="TreeGrafter"/>
</dbReference>
<name>A0A143BGD3_9BACT</name>
<evidence type="ECO:0000259" key="7">
    <source>
        <dbReference type="Pfam" id="PF08544"/>
    </source>
</evidence>
<dbReference type="PANTHER" id="PTHR32463">
    <property type="entry name" value="L-FUCOSE KINASE"/>
    <property type="match status" value="1"/>
</dbReference>
<dbReference type="Proteomes" id="UP000076404">
    <property type="component" value="Chromosome"/>
</dbReference>